<sequence>MSDNISYSNNYKSMISGSVNERNGSFDFCTGIVNIVGNNLKGPELNLSVSFDRFKSLDMGLGQGLIFSLPYFDCSKAIFYTDQGVSVKLSGNDLTRPIEACLKNFKITFSNRVYKVKYHDGSIDEFKKSGNGKVAYLVKRSDSSGNSLFIHWNNDKITKITDSNESEFLSLESASDKLGYEISLLSGRYFIYTKIKSDFSTIKVTTPYFIKGQFSQALSYDIAIRLSTNVGYYLIDRIELPNRSVQNIVYGENNDESLVGYNGKRYAVVKEHTIETGGSIIKRTSYDFKPVADGSDEYPYKKGYNAYGFGVTVSPVQGSDPTYSIVKPYFYKVIVTEFDHESQARVVESIYDKFHNLREQKKSFKGCAEIDSFYYYTNDDKDISGQESRFKLTKSVKKKYVEPNGLFKTEEYRYDFDTFGNILSECDLTKRISIDYQYYDTRNSAVDGCPEYSDFIFFLKSQTITDLAEDTSLSRVVSYRKYSMIAGCILLESDANPYADTSIKFAYHQSGADAGRLLTREVYLGAQQCSRQQFSYIEENIGLVVESLTFSDGVPGEQLSTRLELDKLTGQKVFISANGAESRFEYYPDGRLKTEICSPGSINQAVRTFQYFDEEGWVDCSDQFNNIKRTVYDALGNVKSISLTIPNVVTDYTIESNTYNLLGQKISTTVYDTTTGNKSANRSWQLTTTYDYDGWMNVQHTYHPDGVVEFSIFEVINNKTISGIQGQNYTVTESDFVQRKQFNKVYDTNNTLINSEEISFDGFDNIIQKTNGFGIKTAYSYDKMNRPTSLQTTFIDTEKNECKIFKEISYAAHDIGGECVESIIVNNKQLGRNTYDAFSRLREQEVNGKVTVMSYEPGKMTHYQVTKPDGKIVSSDYDPEFGIYTRTGSREQIPNLKGLVQQAFDSVTQSSIQYHYRFDGLLEREIINDEQWSYEYTLLGQPTISIMLGDNCEIIEYDDFMRIKSINDGINYTEYSDFDTFSRPQSVEVSGATPMNMTFDYTGLPRTMKSKLVQGDDILSEVENYTSDGKIETKITTLGQQELVENFEYDAMRRLVKYTASGSVELLSKDELGKEIVEQRFKFDNFGNIEEVTTFTLDQKMNVSTYHYNPDYPTQLYSIQHTNYEYSDLDFQHSYDHNGALCEDQNGNKYEYNDYGELVRVTNNQMIELTSYEYDAIGRLYKQFIPNEPAIEYQYANDNLIYLKQGELGVSSSIVNGRLVSKRFKTLDRELISDYLCNNSNSPLKVKRGNTISQQYSYTPYGLRT</sequence>
<dbReference type="EMBL" id="VIOS01000021">
    <property type="protein sequence ID" value="TQP14776.1"/>
    <property type="molecule type" value="Genomic_DNA"/>
</dbReference>
<dbReference type="RefSeq" id="WP_142735701.1">
    <property type="nucleotide sequence ID" value="NZ_JAJPEJ010000026.1"/>
</dbReference>
<reference evidence="1 2" key="1">
    <citation type="submission" date="2019-07" db="EMBL/GenBank/DDBJ databases">
        <title>Phenotypic and genotypic antimicrobial resistance traits of Vibrio cholerae non-O1/non-O139 isolated from a large Austrian lake frequently associated with cases of infection.</title>
        <authorList>
            <person name="Lepuschitz S."/>
            <person name="Baron S."/>
            <person name="Larvor E."/>
            <person name="Granier S."/>
            <person name="Pretzer C."/>
            <person name="Mach R.L."/>
            <person name="Farnleitner A.H."/>
            <person name="Ruppitsch W."/>
            <person name="Pleininger S."/>
            <person name="Indra A."/>
            <person name="Kirschner A.K.T."/>
        </authorList>
    </citation>
    <scope>NUCLEOTIDE SEQUENCE [LARGE SCALE GENOMIC DNA]</scope>
    <source>
        <strain evidence="1 2">A12JL36W90</strain>
    </source>
</reference>
<protein>
    <recommendedName>
        <fullName evidence="3">RHS repeat protein</fullName>
    </recommendedName>
</protein>
<evidence type="ECO:0008006" key="3">
    <source>
        <dbReference type="Google" id="ProtNLM"/>
    </source>
</evidence>
<name>A0A544C8D8_VIBCL</name>
<accession>A0A544C8D8</accession>
<dbReference type="AlphaFoldDB" id="A0A544C8D8"/>
<comment type="caution">
    <text evidence="1">The sequence shown here is derived from an EMBL/GenBank/DDBJ whole genome shotgun (WGS) entry which is preliminary data.</text>
</comment>
<dbReference type="Proteomes" id="UP000319979">
    <property type="component" value="Unassembled WGS sequence"/>
</dbReference>
<gene>
    <name evidence="1" type="ORF">FLM02_08530</name>
</gene>
<proteinExistence type="predicted"/>
<evidence type="ECO:0000313" key="1">
    <source>
        <dbReference type="EMBL" id="TQP14776.1"/>
    </source>
</evidence>
<organism evidence="1 2">
    <name type="scientific">Vibrio cholerae</name>
    <dbReference type="NCBI Taxonomy" id="666"/>
    <lineage>
        <taxon>Bacteria</taxon>
        <taxon>Pseudomonadati</taxon>
        <taxon>Pseudomonadota</taxon>
        <taxon>Gammaproteobacteria</taxon>
        <taxon>Vibrionales</taxon>
        <taxon>Vibrionaceae</taxon>
        <taxon>Vibrio</taxon>
    </lineage>
</organism>
<evidence type="ECO:0000313" key="2">
    <source>
        <dbReference type="Proteomes" id="UP000319979"/>
    </source>
</evidence>
<dbReference type="Gene3D" id="2.180.10.10">
    <property type="entry name" value="RHS repeat-associated core"/>
    <property type="match status" value="2"/>
</dbReference>